<keyword evidence="4" id="KW-1185">Reference proteome</keyword>
<dbReference type="Gene3D" id="3.30.200.20">
    <property type="entry name" value="Phosphorylase Kinase, domain 1"/>
    <property type="match status" value="2"/>
</dbReference>
<keyword evidence="1" id="KW-0547">Nucleotide-binding</keyword>
<evidence type="ECO:0000256" key="1">
    <source>
        <dbReference type="PROSITE-ProRule" id="PRU10141"/>
    </source>
</evidence>
<evidence type="ECO:0000313" key="3">
    <source>
        <dbReference type="EMBL" id="CAD7636021.1"/>
    </source>
</evidence>
<gene>
    <name evidence="3" type="ORF">OSB1V03_LOCUS16410</name>
</gene>
<dbReference type="GO" id="GO:0005524">
    <property type="term" value="F:ATP binding"/>
    <property type="evidence" value="ECO:0007669"/>
    <property type="project" value="UniProtKB-UniRule"/>
</dbReference>
<feature type="domain" description="Protein kinase" evidence="2">
    <location>
        <begin position="192"/>
        <end position="310"/>
    </location>
</feature>
<dbReference type="OrthoDB" id="63267at2759"/>
<name>A0A7R9Q831_9ACAR</name>
<organism evidence="3">
    <name type="scientific">Medioppia subpectinata</name>
    <dbReference type="NCBI Taxonomy" id="1979941"/>
    <lineage>
        <taxon>Eukaryota</taxon>
        <taxon>Metazoa</taxon>
        <taxon>Ecdysozoa</taxon>
        <taxon>Arthropoda</taxon>
        <taxon>Chelicerata</taxon>
        <taxon>Arachnida</taxon>
        <taxon>Acari</taxon>
        <taxon>Acariformes</taxon>
        <taxon>Sarcoptiformes</taxon>
        <taxon>Oribatida</taxon>
        <taxon>Brachypylina</taxon>
        <taxon>Oppioidea</taxon>
        <taxon>Oppiidae</taxon>
        <taxon>Medioppia</taxon>
    </lineage>
</organism>
<dbReference type="Proteomes" id="UP000759131">
    <property type="component" value="Unassembled WGS sequence"/>
</dbReference>
<dbReference type="InterPro" id="IPR011009">
    <property type="entry name" value="Kinase-like_dom_sf"/>
</dbReference>
<dbReference type="SMART" id="SM00220">
    <property type="entry name" value="S_TKc"/>
    <property type="match status" value="1"/>
</dbReference>
<dbReference type="AlphaFoldDB" id="A0A7R9Q831"/>
<proteinExistence type="predicted"/>
<evidence type="ECO:0000259" key="2">
    <source>
        <dbReference type="PROSITE" id="PS50011"/>
    </source>
</evidence>
<evidence type="ECO:0000313" key="4">
    <source>
        <dbReference type="Proteomes" id="UP000759131"/>
    </source>
</evidence>
<feature type="binding site" evidence="1">
    <location>
        <position position="221"/>
    </location>
    <ligand>
        <name>ATP</name>
        <dbReference type="ChEBI" id="CHEBI:30616"/>
    </ligand>
</feature>
<dbReference type="EMBL" id="OC872801">
    <property type="protein sequence ID" value="CAD7636021.1"/>
    <property type="molecule type" value="Genomic_DNA"/>
</dbReference>
<dbReference type="GO" id="GO:0004672">
    <property type="term" value="F:protein kinase activity"/>
    <property type="evidence" value="ECO:0007669"/>
    <property type="project" value="InterPro"/>
</dbReference>
<reference evidence="3" key="1">
    <citation type="submission" date="2020-11" db="EMBL/GenBank/DDBJ databases">
        <authorList>
            <person name="Tran Van P."/>
        </authorList>
    </citation>
    <scope>NUCLEOTIDE SEQUENCE</scope>
</reference>
<dbReference type="SUPFAM" id="SSF56112">
    <property type="entry name" value="Protein kinase-like (PK-like)"/>
    <property type="match status" value="2"/>
</dbReference>
<dbReference type="InterPro" id="IPR017441">
    <property type="entry name" value="Protein_kinase_ATP_BS"/>
</dbReference>
<dbReference type="PANTHER" id="PTHR24347">
    <property type="entry name" value="SERINE/THREONINE-PROTEIN KINASE"/>
    <property type="match status" value="1"/>
</dbReference>
<dbReference type="PROSITE" id="PS50011">
    <property type="entry name" value="PROTEIN_KINASE_DOM"/>
    <property type="match status" value="1"/>
</dbReference>
<accession>A0A7R9Q831</accession>
<keyword evidence="1" id="KW-0067">ATP-binding</keyword>
<dbReference type="PROSITE" id="PS00107">
    <property type="entry name" value="PROTEIN_KINASE_ATP"/>
    <property type="match status" value="1"/>
</dbReference>
<feature type="non-terminal residue" evidence="3">
    <location>
        <position position="310"/>
    </location>
</feature>
<dbReference type="Pfam" id="PF00069">
    <property type="entry name" value="Pkinase"/>
    <property type="match status" value="2"/>
</dbReference>
<protein>
    <recommendedName>
        <fullName evidence="2">Protein kinase domain-containing protein</fullName>
    </recommendedName>
</protein>
<dbReference type="InterPro" id="IPR000719">
    <property type="entry name" value="Prot_kinase_dom"/>
</dbReference>
<sequence length="310" mass="35112">MSFNIERNVMSDMMSTPKMSTMDVENSRDNSVEEIEVTSVTKEGHPVGDPSHFSLLRVLGEGSFGKVFLVKKIVGPDEGNLYAMKVLRKATLKVRDRVRSKMERDILAEVRHPFIVKLNYDSPGVPPSANAHELFRGFSFVATNLLEETLIPNNENNTNATNSYESPKASQSVSRILLRTITKCKERSLHDYEFFEELGKGSYSCCRRCVHKETAKQYAVKIIDKSKRDCAEEVAVLLRYSQHSNIVTLHDVYEDTTSVYLFMDLMSGGELLDKILNQKYFNEREASAVLEVIATTIKFLHENGVIISII</sequence>
<dbReference type="EMBL" id="CAJPIZ010018226">
    <property type="protein sequence ID" value="CAG2116451.1"/>
    <property type="molecule type" value="Genomic_DNA"/>
</dbReference>